<dbReference type="InterPro" id="IPR036938">
    <property type="entry name" value="PAP2/HPO_sf"/>
</dbReference>
<dbReference type="AlphaFoldDB" id="I3E0Z1"/>
<evidence type="ECO:0000259" key="8">
    <source>
        <dbReference type="SMART" id="SM00014"/>
    </source>
</evidence>
<keyword evidence="5 7" id="KW-1133">Transmembrane helix</keyword>
<evidence type="ECO:0000313" key="10">
    <source>
        <dbReference type="Proteomes" id="UP000010523"/>
    </source>
</evidence>
<dbReference type="Pfam" id="PF01569">
    <property type="entry name" value="PAP2"/>
    <property type="match status" value="1"/>
</dbReference>
<evidence type="ECO:0000256" key="2">
    <source>
        <dbReference type="ARBA" id="ARBA00022475"/>
    </source>
</evidence>
<dbReference type="SMART" id="SM00014">
    <property type="entry name" value="acidPPc"/>
    <property type="match status" value="1"/>
</dbReference>
<reference evidence="9 10" key="1">
    <citation type="journal article" date="2012" name="Appl. Environ. Microbiol.">
        <title>Genome Sequence of Thermotolerant Bacillus methanolicus: Features and Regulation Related to Methylotrophy and Production of L-Lysine and L-Glutamate from Methanol.</title>
        <authorList>
            <person name="Heggeset T.M."/>
            <person name="Krog A."/>
            <person name="Balzer S."/>
            <person name="Wentzel A."/>
            <person name="Ellingsen T.E."/>
            <person name="Brautaset T."/>
        </authorList>
    </citation>
    <scope>NUCLEOTIDE SEQUENCE [LARGE SCALE GENOMIC DNA]</scope>
    <source>
        <strain evidence="9 10">PB1</strain>
    </source>
</reference>
<dbReference type="GO" id="GO:0005886">
    <property type="term" value="C:plasma membrane"/>
    <property type="evidence" value="ECO:0007669"/>
    <property type="project" value="UniProtKB-SubCell"/>
</dbReference>
<comment type="subcellular location">
    <subcellularLocation>
        <location evidence="1">Cell membrane</location>
        <topology evidence="1">Multi-pass membrane protein</topology>
    </subcellularLocation>
</comment>
<keyword evidence="2" id="KW-1003">Cell membrane</keyword>
<keyword evidence="6 7" id="KW-0472">Membrane</keyword>
<dbReference type="OrthoDB" id="9789113at2"/>
<protein>
    <recommendedName>
        <fullName evidence="8">Phosphatidic acid phosphatase type 2/haloperoxidase domain-containing protein</fullName>
    </recommendedName>
</protein>
<dbReference type="InterPro" id="IPR000326">
    <property type="entry name" value="PAP2/HPO"/>
</dbReference>
<feature type="transmembrane region" description="Helical" evidence="7">
    <location>
        <begin position="32"/>
        <end position="53"/>
    </location>
</feature>
<evidence type="ECO:0000256" key="5">
    <source>
        <dbReference type="ARBA" id="ARBA00022989"/>
    </source>
</evidence>
<keyword evidence="4" id="KW-0378">Hydrolase</keyword>
<name>I3E0Z1_BACMT</name>
<dbReference type="eggNOG" id="COG0671">
    <property type="taxonomic scope" value="Bacteria"/>
</dbReference>
<evidence type="ECO:0000256" key="6">
    <source>
        <dbReference type="ARBA" id="ARBA00023136"/>
    </source>
</evidence>
<sequence>MERAKAWIYKYDQNWFYHCNRWPEIVISFFKWITHFGGAGFTISIQFLLHIVGPDFLKSTVLAASYSLAISHLIAILMKRFFRRIRPYLALPDAKVYGYLFRDHSFPSGHSTAIFSVVVPYCIYIPILVPFLLPLAALVAFSRVVLGVHYPSDVAAGAILGSMTALFFSYFI</sequence>
<dbReference type="RefSeq" id="WP_003351588.1">
    <property type="nucleotide sequence ID" value="NZ_AFEU01000002.1"/>
</dbReference>
<dbReference type="STRING" id="997296.PB1_07372"/>
<dbReference type="GO" id="GO:0016787">
    <property type="term" value="F:hydrolase activity"/>
    <property type="evidence" value="ECO:0007669"/>
    <property type="project" value="UniProtKB-KW"/>
</dbReference>
<keyword evidence="10" id="KW-1185">Reference proteome</keyword>
<keyword evidence="3 7" id="KW-0812">Transmembrane</keyword>
<dbReference type="SUPFAM" id="SSF48317">
    <property type="entry name" value="Acid phosphatase/Vanadium-dependent haloperoxidase"/>
    <property type="match status" value="1"/>
</dbReference>
<gene>
    <name evidence="9" type="ORF">PB1_07372</name>
</gene>
<accession>I3E0Z1</accession>
<evidence type="ECO:0000256" key="1">
    <source>
        <dbReference type="ARBA" id="ARBA00004651"/>
    </source>
</evidence>
<dbReference type="PANTHER" id="PTHR14969:SF62">
    <property type="entry name" value="DECAPRENYLPHOSPHORYL-5-PHOSPHORIBOSE PHOSPHATASE RV3807C-RELATED"/>
    <property type="match status" value="1"/>
</dbReference>
<dbReference type="Proteomes" id="UP000010523">
    <property type="component" value="Unassembled WGS sequence"/>
</dbReference>
<feature type="domain" description="Phosphatidic acid phosphatase type 2/haloperoxidase" evidence="8">
    <location>
        <begin position="60"/>
        <end position="169"/>
    </location>
</feature>
<feature type="transmembrane region" description="Helical" evidence="7">
    <location>
        <begin position="154"/>
        <end position="171"/>
    </location>
</feature>
<feature type="transmembrane region" description="Helical" evidence="7">
    <location>
        <begin position="59"/>
        <end position="78"/>
    </location>
</feature>
<dbReference type="Gene3D" id="1.20.144.10">
    <property type="entry name" value="Phosphatidic acid phosphatase type 2/haloperoxidase"/>
    <property type="match status" value="1"/>
</dbReference>
<evidence type="ECO:0000256" key="4">
    <source>
        <dbReference type="ARBA" id="ARBA00022801"/>
    </source>
</evidence>
<evidence type="ECO:0000313" key="9">
    <source>
        <dbReference type="EMBL" id="EIJ80162.1"/>
    </source>
</evidence>
<evidence type="ECO:0000256" key="3">
    <source>
        <dbReference type="ARBA" id="ARBA00022692"/>
    </source>
</evidence>
<dbReference type="PANTHER" id="PTHR14969">
    <property type="entry name" value="SPHINGOSINE-1-PHOSPHATE PHOSPHOHYDROLASE"/>
    <property type="match status" value="1"/>
</dbReference>
<comment type="caution">
    <text evidence="9">The sequence shown here is derived from an EMBL/GenBank/DDBJ whole genome shotgun (WGS) entry which is preliminary data.</text>
</comment>
<dbReference type="EMBL" id="AFEU01000002">
    <property type="protein sequence ID" value="EIJ80162.1"/>
    <property type="molecule type" value="Genomic_DNA"/>
</dbReference>
<proteinExistence type="predicted"/>
<organism evidence="9 10">
    <name type="scientific">Bacillus methanolicus PB1</name>
    <dbReference type="NCBI Taxonomy" id="997296"/>
    <lineage>
        <taxon>Bacteria</taxon>
        <taxon>Bacillati</taxon>
        <taxon>Bacillota</taxon>
        <taxon>Bacilli</taxon>
        <taxon>Bacillales</taxon>
        <taxon>Bacillaceae</taxon>
        <taxon>Bacillus</taxon>
    </lineage>
</organism>
<feature type="transmembrane region" description="Helical" evidence="7">
    <location>
        <begin position="121"/>
        <end position="142"/>
    </location>
</feature>
<dbReference type="PATRIC" id="fig|997296.3.peg.1568"/>
<evidence type="ECO:0000256" key="7">
    <source>
        <dbReference type="SAM" id="Phobius"/>
    </source>
</evidence>